<dbReference type="Pfam" id="PF07724">
    <property type="entry name" value="AAA_2"/>
    <property type="match status" value="1"/>
</dbReference>
<dbReference type="InterPro" id="IPR003959">
    <property type="entry name" value="ATPase_AAA_core"/>
</dbReference>
<dbReference type="Proteomes" id="UP000050465">
    <property type="component" value="Unassembled WGS sequence"/>
</dbReference>
<evidence type="ECO:0000313" key="5">
    <source>
        <dbReference type="EMBL" id="KPQ32105.1"/>
    </source>
</evidence>
<dbReference type="STRING" id="1666911.HLUCCA11_22350"/>
<dbReference type="GO" id="GO:0005737">
    <property type="term" value="C:cytoplasm"/>
    <property type="evidence" value="ECO:0007669"/>
    <property type="project" value="TreeGrafter"/>
</dbReference>
<evidence type="ECO:0000259" key="4">
    <source>
        <dbReference type="SMART" id="SM00382"/>
    </source>
</evidence>
<evidence type="ECO:0000313" key="6">
    <source>
        <dbReference type="Proteomes" id="UP000050465"/>
    </source>
</evidence>
<feature type="domain" description="AAA+ ATPase" evidence="4">
    <location>
        <begin position="357"/>
        <end position="499"/>
    </location>
</feature>
<dbReference type="InterPro" id="IPR003593">
    <property type="entry name" value="AAA+_ATPase"/>
</dbReference>
<dbReference type="EMBL" id="LJZR01000069">
    <property type="protein sequence ID" value="KPQ32105.1"/>
    <property type="molecule type" value="Genomic_DNA"/>
</dbReference>
<dbReference type="PANTHER" id="PTHR11638:SF18">
    <property type="entry name" value="HEAT SHOCK PROTEIN 104"/>
    <property type="match status" value="1"/>
</dbReference>
<evidence type="ECO:0000256" key="1">
    <source>
        <dbReference type="ARBA" id="ARBA00022741"/>
    </source>
</evidence>
<dbReference type="InterPro" id="IPR019489">
    <property type="entry name" value="Clp_ATPase_C"/>
</dbReference>
<dbReference type="PATRIC" id="fig|1666911.3.peg.4191"/>
<dbReference type="Pfam" id="PF10431">
    <property type="entry name" value="ClpB_D2-small"/>
    <property type="match status" value="1"/>
</dbReference>
<dbReference type="GO" id="GO:0034605">
    <property type="term" value="P:cellular response to heat"/>
    <property type="evidence" value="ECO:0007669"/>
    <property type="project" value="TreeGrafter"/>
</dbReference>
<evidence type="ECO:0000256" key="3">
    <source>
        <dbReference type="ARBA" id="ARBA00023186"/>
    </source>
</evidence>
<dbReference type="AlphaFoldDB" id="A0A0P7ZBR4"/>
<dbReference type="GO" id="GO:0008233">
    <property type="term" value="F:peptidase activity"/>
    <property type="evidence" value="ECO:0007669"/>
    <property type="project" value="UniProtKB-KW"/>
</dbReference>
<keyword evidence="5" id="KW-0645">Protease</keyword>
<dbReference type="InterPro" id="IPR001270">
    <property type="entry name" value="ClpA/B"/>
</dbReference>
<dbReference type="GO" id="GO:0005524">
    <property type="term" value="F:ATP binding"/>
    <property type="evidence" value="ECO:0007669"/>
    <property type="project" value="UniProtKB-KW"/>
</dbReference>
<dbReference type="SMART" id="SM00382">
    <property type="entry name" value="AAA"/>
    <property type="match status" value="1"/>
</dbReference>
<keyword evidence="1" id="KW-0547">Nucleotide-binding</keyword>
<protein>
    <submittedName>
        <fullName evidence="5">ATP-dependent Clp protease ATP-binding subunit ClpB</fullName>
    </submittedName>
</protein>
<keyword evidence="2 5" id="KW-0067">ATP-binding</keyword>
<dbReference type="Gene3D" id="3.40.50.300">
    <property type="entry name" value="P-loop containing nucleotide triphosphate hydrolases"/>
    <property type="match status" value="1"/>
</dbReference>
<dbReference type="GO" id="GO:0006508">
    <property type="term" value="P:proteolysis"/>
    <property type="evidence" value="ECO:0007669"/>
    <property type="project" value="UniProtKB-KW"/>
</dbReference>
<evidence type="ECO:0000256" key="2">
    <source>
        <dbReference type="ARBA" id="ARBA00022840"/>
    </source>
</evidence>
<comment type="caution">
    <text evidence="5">The sequence shown here is derived from an EMBL/GenBank/DDBJ whole genome shotgun (WGS) entry which is preliminary data.</text>
</comment>
<dbReference type="SUPFAM" id="SSF52540">
    <property type="entry name" value="P-loop containing nucleoside triphosphate hydrolases"/>
    <property type="match status" value="1"/>
</dbReference>
<proteinExistence type="predicted"/>
<dbReference type="PRINTS" id="PR00300">
    <property type="entry name" value="CLPPROTEASEA"/>
</dbReference>
<dbReference type="CDD" id="cd19499">
    <property type="entry name" value="RecA-like_ClpB_Hsp104-like"/>
    <property type="match status" value="1"/>
</dbReference>
<organism evidence="5 6">
    <name type="scientific">Phormidesmis priestleyi Ana</name>
    <dbReference type="NCBI Taxonomy" id="1666911"/>
    <lineage>
        <taxon>Bacteria</taxon>
        <taxon>Bacillati</taxon>
        <taxon>Cyanobacteriota</taxon>
        <taxon>Cyanophyceae</taxon>
        <taxon>Leptolyngbyales</taxon>
        <taxon>Leptolyngbyaceae</taxon>
        <taxon>Phormidesmis</taxon>
    </lineage>
</organism>
<dbReference type="InterPro" id="IPR027417">
    <property type="entry name" value="P-loop_NTPase"/>
</dbReference>
<name>A0A0P7ZBR4_9CYAN</name>
<keyword evidence="5" id="KW-0378">Hydrolase</keyword>
<dbReference type="PANTHER" id="PTHR11638">
    <property type="entry name" value="ATP-DEPENDENT CLP PROTEASE"/>
    <property type="match status" value="1"/>
</dbReference>
<reference evidence="5 6" key="1">
    <citation type="submission" date="2015-09" db="EMBL/GenBank/DDBJ databases">
        <title>Identification and resolution of microdiversity through metagenomic sequencing of parallel consortia.</title>
        <authorList>
            <person name="Nelson W.C."/>
            <person name="Romine M.F."/>
            <person name="Lindemann S.R."/>
        </authorList>
    </citation>
    <scope>NUCLEOTIDE SEQUENCE [LARGE SCALE GENOMIC DNA]</scope>
    <source>
        <strain evidence="5">Ana</strain>
    </source>
</reference>
<dbReference type="GO" id="GO:0016887">
    <property type="term" value="F:ATP hydrolysis activity"/>
    <property type="evidence" value="ECO:0007669"/>
    <property type="project" value="InterPro"/>
</dbReference>
<keyword evidence="3" id="KW-0143">Chaperone</keyword>
<accession>A0A0P7ZBR4</accession>
<sequence>MMTPVQMPIEKTSSTVKVPTWPQWISEIKRSLTARPQFVLSGNIRDIYLTPEEDEVALLPLLDALWSSLEEEGYEFMLVYDMVDSLRVYPNEPKAIDAAARISALALEQGQNKICRNDLPESIRQLIGVPTQCSDEDGVKTIPRMALVVDYASRLTSNPQGLSDSLQEFFTSFEKFSHTANPQPSSNGFAQYNPVFWIVSQTGDLPDWFLIGNDSIRDLNIPIPDFSTRKQAASQLIPAFFDYADYTATELDIYAEKFTELTDNMSIKSMMSVTQIASSHPQIPLSNIADAVRCFKIGIPDNPWKKDYMWEKISRADTKIQARVKGQSEAVTKTLDILKRSVMSLTGAHSSGSSNRPRGTLFFAGPTGVGKTELAKTIAQVLFGDEEAYIRFDMSEFSAEQSDQRLMGAPPGYVGYDAGGELTNAIKQKPFSVVLFDEIEKGHPRILDKFLQILEDGRLTDGRGDTVYFSEAVIIFTSNLGVFVPGEDGTTRIENVKPGMSYETVKTKIKEAIQNYFRYELNRPEILNRIGDNIVIFNFIERGFAKEIFEKMLNNVLTRVLEEHDVTLSLSETAKAELQEWCLADLSNGGRGIGNILETTFINPLARSLFERRPRAGESFEIAHITKLPARYEVQFS</sequence>
<gene>
    <name evidence="5" type="primary">clpB-3</name>
    <name evidence="5" type="ORF">HLUCCA11_22350</name>
</gene>
<dbReference type="InterPro" id="IPR050130">
    <property type="entry name" value="ClpA_ClpB"/>
</dbReference>